<dbReference type="AlphaFoldDB" id="A0A382ELE5"/>
<evidence type="ECO:0000313" key="2">
    <source>
        <dbReference type="EMBL" id="SVB51548.1"/>
    </source>
</evidence>
<dbReference type="EMBL" id="UINC01045147">
    <property type="protein sequence ID" value="SVB51548.1"/>
    <property type="molecule type" value="Genomic_DNA"/>
</dbReference>
<dbReference type="InterPro" id="IPR036812">
    <property type="entry name" value="NAD(P)_OxRdtase_dom_sf"/>
</dbReference>
<dbReference type="GO" id="GO:0016491">
    <property type="term" value="F:oxidoreductase activity"/>
    <property type="evidence" value="ECO:0007669"/>
    <property type="project" value="InterPro"/>
</dbReference>
<dbReference type="InterPro" id="IPR020471">
    <property type="entry name" value="AKR"/>
</dbReference>
<dbReference type="Pfam" id="PF00248">
    <property type="entry name" value="Aldo_ket_red"/>
    <property type="match status" value="1"/>
</dbReference>
<reference evidence="2" key="1">
    <citation type="submission" date="2018-05" db="EMBL/GenBank/DDBJ databases">
        <authorList>
            <person name="Lanie J.A."/>
            <person name="Ng W.-L."/>
            <person name="Kazmierczak K.M."/>
            <person name="Andrzejewski T.M."/>
            <person name="Davidsen T.M."/>
            <person name="Wayne K.J."/>
            <person name="Tettelin H."/>
            <person name="Glass J.I."/>
            <person name="Rusch D."/>
            <person name="Podicherti R."/>
            <person name="Tsui H.-C.T."/>
            <person name="Winkler M.E."/>
        </authorList>
    </citation>
    <scope>NUCLEOTIDE SEQUENCE</scope>
</reference>
<name>A0A382ELE5_9ZZZZ</name>
<evidence type="ECO:0000259" key="1">
    <source>
        <dbReference type="Pfam" id="PF00248"/>
    </source>
</evidence>
<dbReference type="SUPFAM" id="SSF51430">
    <property type="entry name" value="NAD(P)-linked oxidoreductase"/>
    <property type="match status" value="1"/>
</dbReference>
<dbReference type="InterPro" id="IPR053135">
    <property type="entry name" value="AKR2_Oxidoreductase"/>
</dbReference>
<organism evidence="2">
    <name type="scientific">marine metagenome</name>
    <dbReference type="NCBI Taxonomy" id="408172"/>
    <lineage>
        <taxon>unclassified sequences</taxon>
        <taxon>metagenomes</taxon>
        <taxon>ecological metagenomes</taxon>
    </lineage>
</organism>
<feature type="domain" description="NADP-dependent oxidoreductase" evidence="1">
    <location>
        <begin position="30"/>
        <end position="299"/>
    </location>
</feature>
<gene>
    <name evidence="2" type="ORF">METZ01_LOCUS204402</name>
</gene>
<accession>A0A382ELE5</accession>
<dbReference type="PANTHER" id="PTHR43312">
    <property type="entry name" value="D-THREO-ALDOSE 1-DEHYDROGENASE"/>
    <property type="match status" value="1"/>
</dbReference>
<protein>
    <recommendedName>
        <fullName evidence="1">NADP-dependent oxidoreductase domain-containing protein</fullName>
    </recommendedName>
</protein>
<dbReference type="Gene3D" id="3.20.20.100">
    <property type="entry name" value="NADP-dependent oxidoreductase domain"/>
    <property type="match status" value="1"/>
</dbReference>
<sequence>MAMAEMTYHRFGRTDLQLSRVGLGAGGPSRLGTSQGADEASVEALIGRARDLGINHIDTARAYGTEAAIGRALKRLDAPHMMVATKVHWFDGNEPDDTSGGDRDPLDLVREVEASLADLGRDHIEIFQFHAVLPDQLSYVADRLLPVAHRLQQQGKIGHIGITEDPSVDHRQQMAQAAVKSGHFDTLMVQYSILDQVADGDTFAATQQHDVGVFCMSAARAAFTDTESLHVALQRFGDSEPALLEKLIDGGTVADFAFRFAAAQSAIDVVLVGTGRQQHLRASTAAILSSPLPSDQLSWLRQRYGKADGHTLWLEWK</sequence>
<dbReference type="InterPro" id="IPR023210">
    <property type="entry name" value="NADP_OxRdtase_dom"/>
</dbReference>
<proteinExistence type="predicted"/>
<dbReference type="PRINTS" id="PR00069">
    <property type="entry name" value="ALDKETRDTASE"/>
</dbReference>
<dbReference type="PANTHER" id="PTHR43312:SF1">
    <property type="entry name" value="NADP-DEPENDENT OXIDOREDUCTASE DOMAIN-CONTAINING PROTEIN"/>
    <property type="match status" value="1"/>
</dbReference>